<sequence length="144" mass="16453">MFIDGVLIPRGNDILDFDTRKVVRVNTVREKYRLGGKYYFGMVNIETNDGDYFEKMAAGNHIKITLTGPRPLKNYFAQSYTMGSNPNIPDFRNQLLWKPTISIEGKEMGLSFYTSEVTGEYEVSLEGFSIYGRPVVVKEIFTVN</sequence>
<dbReference type="EMBL" id="UOEL01000105">
    <property type="protein sequence ID" value="VAW13676.1"/>
    <property type="molecule type" value="Genomic_DNA"/>
</dbReference>
<reference evidence="1" key="1">
    <citation type="submission" date="2018-06" db="EMBL/GenBank/DDBJ databases">
        <authorList>
            <person name="Zhirakovskaya E."/>
        </authorList>
    </citation>
    <scope>NUCLEOTIDE SEQUENCE</scope>
</reference>
<protein>
    <submittedName>
        <fullName evidence="1">Uncharacterized protein</fullName>
    </submittedName>
</protein>
<dbReference type="AlphaFoldDB" id="A0A3B0U2R9"/>
<proteinExistence type="predicted"/>
<evidence type="ECO:0000313" key="1">
    <source>
        <dbReference type="EMBL" id="VAW13676.1"/>
    </source>
</evidence>
<organism evidence="1">
    <name type="scientific">hydrothermal vent metagenome</name>
    <dbReference type="NCBI Taxonomy" id="652676"/>
    <lineage>
        <taxon>unclassified sequences</taxon>
        <taxon>metagenomes</taxon>
        <taxon>ecological metagenomes</taxon>
    </lineage>
</organism>
<accession>A0A3B0U2R9</accession>
<name>A0A3B0U2R9_9ZZZZ</name>
<gene>
    <name evidence="1" type="ORF">MNBD_BACTEROID03-129</name>
</gene>